<name>D7LMH4_ARALL</name>
<gene>
    <name evidence="1" type="ORF">ARALYDRAFT_905505</name>
</gene>
<dbReference type="HOGENOM" id="CLU_2018338_0_0_1"/>
<dbReference type="STRING" id="81972.D7LMH4"/>
<proteinExistence type="predicted"/>
<protein>
    <submittedName>
        <fullName evidence="1">Predicted protein</fullName>
    </submittedName>
</protein>
<dbReference type="Proteomes" id="UP000008694">
    <property type="component" value="Unassembled WGS sequence"/>
</dbReference>
<evidence type="ECO:0000313" key="2">
    <source>
        <dbReference type="Proteomes" id="UP000008694"/>
    </source>
</evidence>
<accession>D7LMH4</accession>
<reference evidence="2" key="1">
    <citation type="journal article" date="2011" name="Nat. Genet.">
        <title>The Arabidopsis lyrata genome sequence and the basis of rapid genome size change.</title>
        <authorList>
            <person name="Hu T.T."/>
            <person name="Pattyn P."/>
            <person name="Bakker E.G."/>
            <person name="Cao J."/>
            <person name="Cheng J.-F."/>
            <person name="Clark R.M."/>
            <person name="Fahlgren N."/>
            <person name="Fawcett J.A."/>
            <person name="Grimwood J."/>
            <person name="Gundlach H."/>
            <person name="Haberer G."/>
            <person name="Hollister J.D."/>
            <person name="Ossowski S."/>
            <person name="Ottilar R.P."/>
            <person name="Salamov A.A."/>
            <person name="Schneeberger K."/>
            <person name="Spannagl M."/>
            <person name="Wang X."/>
            <person name="Yang L."/>
            <person name="Nasrallah M.E."/>
            <person name="Bergelson J."/>
            <person name="Carrington J.C."/>
            <person name="Gaut B.S."/>
            <person name="Schmutz J."/>
            <person name="Mayer K.F.X."/>
            <person name="Van de Peer Y."/>
            <person name="Grigoriev I.V."/>
            <person name="Nordborg M."/>
            <person name="Weigel D."/>
            <person name="Guo Y.-L."/>
        </authorList>
    </citation>
    <scope>NUCLEOTIDE SEQUENCE [LARGE SCALE GENOMIC DNA]</scope>
    <source>
        <strain evidence="2">cv. MN47</strain>
    </source>
</reference>
<dbReference type="AlphaFoldDB" id="D7LMH4"/>
<organism evidence="2">
    <name type="scientific">Arabidopsis lyrata subsp. lyrata</name>
    <name type="common">Lyre-leaved rock-cress</name>
    <dbReference type="NCBI Taxonomy" id="81972"/>
    <lineage>
        <taxon>Eukaryota</taxon>
        <taxon>Viridiplantae</taxon>
        <taxon>Streptophyta</taxon>
        <taxon>Embryophyta</taxon>
        <taxon>Tracheophyta</taxon>
        <taxon>Spermatophyta</taxon>
        <taxon>Magnoliopsida</taxon>
        <taxon>eudicotyledons</taxon>
        <taxon>Gunneridae</taxon>
        <taxon>Pentapetalae</taxon>
        <taxon>rosids</taxon>
        <taxon>malvids</taxon>
        <taxon>Brassicales</taxon>
        <taxon>Brassicaceae</taxon>
        <taxon>Camelineae</taxon>
        <taxon>Arabidopsis</taxon>
    </lineage>
</organism>
<keyword evidence="2" id="KW-1185">Reference proteome</keyword>
<evidence type="ECO:0000313" key="1">
    <source>
        <dbReference type="EMBL" id="EFH51900.1"/>
    </source>
</evidence>
<dbReference type="Gramene" id="scaffold_501209.1">
    <property type="protein sequence ID" value="scaffold_501209.1"/>
    <property type="gene ID" value="scaffold_501209.1"/>
</dbReference>
<sequence length="123" mass="13742">MEKMNDIMPLLDLPLQEYFAVLATRLPKDLRKMLLLSSGGPGFLPITYIVIGNKADIAEKDGTSGSSGNLVDGLTSMVCFPIVMDFLSENFPCNGGLIMEQRFNEMAEQTDGNSEDNYWKLRW</sequence>
<dbReference type="EMBL" id="GL348717">
    <property type="protein sequence ID" value="EFH51900.1"/>
    <property type="molecule type" value="Genomic_DNA"/>
</dbReference>